<dbReference type="EMBL" id="ONZF01000015">
    <property type="protein sequence ID" value="SPJ26142.1"/>
    <property type="molecule type" value="Genomic_DNA"/>
</dbReference>
<evidence type="ECO:0000313" key="2">
    <source>
        <dbReference type="EMBL" id="SPJ26142.1"/>
    </source>
</evidence>
<proteinExistence type="predicted"/>
<dbReference type="AlphaFoldDB" id="A0A2R8C176"/>
<keyword evidence="3" id="KW-1185">Reference proteome</keyword>
<evidence type="ECO:0000256" key="1">
    <source>
        <dbReference type="SAM" id="SignalP"/>
    </source>
</evidence>
<protein>
    <submittedName>
        <fullName evidence="2">Uncharacterized protein</fullName>
    </submittedName>
</protein>
<keyword evidence="1" id="KW-0732">Signal</keyword>
<feature type="chain" id="PRO_5015346029" evidence="1">
    <location>
        <begin position="21"/>
        <end position="207"/>
    </location>
</feature>
<evidence type="ECO:0000313" key="3">
    <source>
        <dbReference type="Proteomes" id="UP000244912"/>
    </source>
</evidence>
<dbReference type="Proteomes" id="UP000244912">
    <property type="component" value="Unassembled WGS sequence"/>
</dbReference>
<name>A0A2R8C176_9RHOB</name>
<dbReference type="OrthoDB" id="8029042at2"/>
<accession>A0A2R8C176</accession>
<sequence>MITRLILPFFAMMFATSAIADPFVRTTDQFGFFGIDIAEEFRLGATCSVSNGEIRDATDFIELLPAVGNYLAYGTKLFSLKKGAAACGVGQYQSKARFYELAESNGINMDIRTYAAGVKIGGGSPSFFCRKFAINRLGYCYEVIGLNDNADGAEADGVSACIEVNAHSGRPIQSIVVFAGNVPDEVSSQWNGPNKALVEQKCADRNY</sequence>
<dbReference type="RefSeq" id="WP_108895853.1">
    <property type="nucleotide sequence ID" value="NZ_ONZF01000015.1"/>
</dbReference>
<gene>
    <name evidence="2" type="ORF">PAA8504_03998</name>
</gene>
<feature type="signal peptide" evidence="1">
    <location>
        <begin position="1"/>
        <end position="20"/>
    </location>
</feature>
<reference evidence="2 3" key="1">
    <citation type="submission" date="2018-03" db="EMBL/GenBank/DDBJ databases">
        <authorList>
            <person name="Keele B.F."/>
        </authorList>
    </citation>
    <scope>NUCLEOTIDE SEQUENCE [LARGE SCALE GENOMIC DNA]</scope>
    <source>
        <strain evidence="2 3">CECT 8504</strain>
    </source>
</reference>
<organism evidence="2 3">
    <name type="scientific">Palleronia abyssalis</name>
    <dbReference type="NCBI Taxonomy" id="1501240"/>
    <lineage>
        <taxon>Bacteria</taxon>
        <taxon>Pseudomonadati</taxon>
        <taxon>Pseudomonadota</taxon>
        <taxon>Alphaproteobacteria</taxon>
        <taxon>Rhodobacterales</taxon>
        <taxon>Roseobacteraceae</taxon>
        <taxon>Palleronia</taxon>
    </lineage>
</organism>